<sequence>MVHEYAEEAHAAKITPINNINPKKSSSHLFIVYLLAIFYLKRL</sequence>
<comment type="caution">
    <text evidence="1">The sequence shown here is derived from an EMBL/GenBank/DDBJ whole genome shotgun (WGS) entry which is preliminary data.</text>
</comment>
<organism evidence="1">
    <name type="scientific">marine sediment metagenome</name>
    <dbReference type="NCBI Taxonomy" id="412755"/>
    <lineage>
        <taxon>unclassified sequences</taxon>
        <taxon>metagenomes</taxon>
        <taxon>ecological metagenomes</taxon>
    </lineage>
</organism>
<dbReference type="EMBL" id="BARW01012281">
    <property type="protein sequence ID" value="GAI82484.1"/>
    <property type="molecule type" value="Genomic_DNA"/>
</dbReference>
<accession>X1TR48</accession>
<dbReference type="AlphaFoldDB" id="X1TR48"/>
<name>X1TR48_9ZZZZ</name>
<proteinExistence type="predicted"/>
<reference evidence="1" key="1">
    <citation type="journal article" date="2014" name="Front. Microbiol.">
        <title>High frequency of phylogenetically diverse reductive dehalogenase-homologous genes in deep subseafloor sedimentary metagenomes.</title>
        <authorList>
            <person name="Kawai M."/>
            <person name="Futagami T."/>
            <person name="Toyoda A."/>
            <person name="Takaki Y."/>
            <person name="Nishi S."/>
            <person name="Hori S."/>
            <person name="Arai W."/>
            <person name="Tsubouchi T."/>
            <person name="Morono Y."/>
            <person name="Uchiyama I."/>
            <person name="Ito T."/>
            <person name="Fujiyama A."/>
            <person name="Inagaki F."/>
            <person name="Takami H."/>
        </authorList>
    </citation>
    <scope>NUCLEOTIDE SEQUENCE</scope>
    <source>
        <strain evidence="1">Expedition CK06-06</strain>
    </source>
</reference>
<protein>
    <submittedName>
        <fullName evidence="1">Uncharacterized protein</fullName>
    </submittedName>
</protein>
<gene>
    <name evidence="1" type="ORF">S12H4_23226</name>
</gene>
<evidence type="ECO:0000313" key="1">
    <source>
        <dbReference type="EMBL" id="GAI82484.1"/>
    </source>
</evidence>